<dbReference type="AlphaFoldDB" id="A0A269PFI9"/>
<dbReference type="Pfam" id="PF11662">
    <property type="entry name" value="DUF3263"/>
    <property type="match status" value="1"/>
</dbReference>
<name>A0A269PFI9_9CORY</name>
<evidence type="ECO:0008006" key="3">
    <source>
        <dbReference type="Google" id="ProtNLM"/>
    </source>
</evidence>
<evidence type="ECO:0000313" key="1">
    <source>
        <dbReference type="EMBL" id="PAJ70858.1"/>
    </source>
</evidence>
<evidence type="ECO:0000313" key="2">
    <source>
        <dbReference type="Proteomes" id="UP000215771"/>
    </source>
</evidence>
<accession>A0A269PFI9</accession>
<comment type="caution">
    <text evidence="1">The sequence shown here is derived from an EMBL/GenBank/DDBJ whole genome shotgun (WGS) entry which is preliminary data.</text>
</comment>
<reference evidence="1 2" key="1">
    <citation type="submission" date="2017-08" db="EMBL/GenBank/DDBJ databases">
        <authorList>
            <person name="de Groot N.N."/>
        </authorList>
    </citation>
    <scope>NUCLEOTIDE SEQUENCE [LARGE SCALE GENOMIC DNA]</scope>
    <source>
        <strain evidence="1 2">NBT06-6</strain>
    </source>
</reference>
<dbReference type="InterPro" id="IPR021678">
    <property type="entry name" value="DUF3263"/>
</dbReference>
<organism evidence="1 2">
    <name type="scientific">Corynebacterium hadale</name>
    <dbReference type="NCBI Taxonomy" id="2026255"/>
    <lineage>
        <taxon>Bacteria</taxon>
        <taxon>Bacillati</taxon>
        <taxon>Actinomycetota</taxon>
        <taxon>Actinomycetes</taxon>
        <taxon>Mycobacteriales</taxon>
        <taxon>Corynebacteriaceae</taxon>
        <taxon>Corynebacterium</taxon>
    </lineage>
</organism>
<dbReference type="EMBL" id="NQMQ01000003">
    <property type="protein sequence ID" value="PAJ70858.1"/>
    <property type="molecule type" value="Genomic_DNA"/>
</dbReference>
<sequence length="81" mass="9248">MPTILSMLSTLSDSDRELLNFEAHAPRSLGAKEEAIRRELGLNPTRYYQRLNLLLESPEALAYAPQLVRRLRAVRKAREIG</sequence>
<gene>
    <name evidence="1" type="ORF">CIG21_02930</name>
</gene>
<dbReference type="Proteomes" id="UP000215771">
    <property type="component" value="Unassembled WGS sequence"/>
</dbReference>
<proteinExistence type="predicted"/>
<protein>
    <recommendedName>
        <fullName evidence="3">DUF3263 domain-containing protein</fullName>
    </recommendedName>
</protein>